<feature type="compositionally biased region" description="Polar residues" evidence="6">
    <location>
        <begin position="219"/>
        <end position="233"/>
    </location>
</feature>
<protein>
    <recommendedName>
        <fullName evidence="8">Rhodopsin domain-containing protein</fullName>
    </recommendedName>
</protein>
<evidence type="ECO:0000313" key="10">
    <source>
        <dbReference type="Proteomes" id="UP001174934"/>
    </source>
</evidence>
<feature type="transmembrane region" description="Helical" evidence="7">
    <location>
        <begin position="114"/>
        <end position="136"/>
    </location>
</feature>
<feature type="region of interest" description="Disordered" evidence="6">
    <location>
        <begin position="217"/>
        <end position="254"/>
    </location>
</feature>
<evidence type="ECO:0000256" key="3">
    <source>
        <dbReference type="ARBA" id="ARBA00022989"/>
    </source>
</evidence>
<comment type="similarity">
    <text evidence="5">Belongs to the SAT4 family.</text>
</comment>
<evidence type="ECO:0000256" key="1">
    <source>
        <dbReference type="ARBA" id="ARBA00004141"/>
    </source>
</evidence>
<comment type="caution">
    <text evidence="9">The sequence shown here is derived from an EMBL/GenBank/DDBJ whole genome shotgun (WGS) entry which is preliminary data.</text>
</comment>
<feature type="domain" description="Rhodopsin" evidence="8">
    <location>
        <begin position="3"/>
        <end position="176"/>
    </location>
</feature>
<proteinExistence type="inferred from homology"/>
<dbReference type="Pfam" id="PF20684">
    <property type="entry name" value="Fung_rhodopsin"/>
    <property type="match status" value="1"/>
</dbReference>
<keyword evidence="2 7" id="KW-0812">Transmembrane</keyword>
<accession>A0AA39XKS6</accession>
<evidence type="ECO:0000256" key="6">
    <source>
        <dbReference type="SAM" id="MobiDB-lite"/>
    </source>
</evidence>
<reference evidence="9" key="1">
    <citation type="submission" date="2023-06" db="EMBL/GenBank/DDBJ databases">
        <title>Genome-scale phylogeny and comparative genomics of the fungal order Sordariales.</title>
        <authorList>
            <consortium name="Lawrence Berkeley National Laboratory"/>
            <person name="Hensen N."/>
            <person name="Bonometti L."/>
            <person name="Westerberg I."/>
            <person name="Brannstrom I.O."/>
            <person name="Guillou S."/>
            <person name="Cros-Aarteil S."/>
            <person name="Calhoun S."/>
            <person name="Haridas S."/>
            <person name="Kuo A."/>
            <person name="Mondo S."/>
            <person name="Pangilinan J."/>
            <person name="Riley R."/>
            <person name="LaButti K."/>
            <person name="Andreopoulos B."/>
            <person name="Lipzen A."/>
            <person name="Chen C."/>
            <person name="Yanf M."/>
            <person name="Daum C."/>
            <person name="Ng V."/>
            <person name="Clum A."/>
            <person name="Steindorff A."/>
            <person name="Ohm R."/>
            <person name="Martin F."/>
            <person name="Silar P."/>
            <person name="Natvig D."/>
            <person name="Lalanne C."/>
            <person name="Gautier V."/>
            <person name="Ament-velasquez S.L."/>
            <person name="Kruys A."/>
            <person name="Hutchinson M.I."/>
            <person name="Powell A.J."/>
            <person name="Barry K."/>
            <person name="Miller A.N."/>
            <person name="Grigoriev I.V."/>
            <person name="Debuchy R."/>
            <person name="Gladieux P."/>
            <person name="Thoren M.H."/>
            <person name="Johannesson H."/>
        </authorList>
    </citation>
    <scope>NUCLEOTIDE SEQUENCE</scope>
    <source>
        <strain evidence="9">SMH3391-2</strain>
    </source>
</reference>
<dbReference type="Proteomes" id="UP001174934">
    <property type="component" value="Unassembled WGS sequence"/>
</dbReference>
<dbReference type="PANTHER" id="PTHR33048">
    <property type="entry name" value="PTH11-LIKE INTEGRAL MEMBRANE PROTEIN (AFU_ORTHOLOGUE AFUA_5G11245)"/>
    <property type="match status" value="1"/>
</dbReference>
<keyword evidence="10" id="KW-1185">Reference proteome</keyword>
<keyword evidence="4 7" id="KW-0472">Membrane</keyword>
<feature type="transmembrane region" description="Helical" evidence="7">
    <location>
        <begin position="6"/>
        <end position="24"/>
    </location>
</feature>
<dbReference type="GO" id="GO:0016020">
    <property type="term" value="C:membrane"/>
    <property type="evidence" value="ECO:0007669"/>
    <property type="project" value="UniProtKB-SubCell"/>
</dbReference>
<evidence type="ECO:0000256" key="2">
    <source>
        <dbReference type="ARBA" id="ARBA00022692"/>
    </source>
</evidence>
<sequence length="288" mass="31860">MVEWLYPIGFTIPRINILLLYLRVFRGRKVRVGTWIMMVVLLAHCVAALGLCFAICQPYAYNWDTSIAGGHCGNLFEGYKWVSVPNIVIDAGILVLPLDSLYRVQVSRSRKVGLFITFLTGGLGVITGILRFVIFINPHKLESDVTYMATEPLILTVVEPCTYFICSCLPGMRPLVFAVYKKLSCTTTSRIHQYNSNTGGTAGSSWQPKRGSRDISLPSFGNNASNSHTTSVSGPRAPPKALLTSTVQGGDGDRYVNGDYSGRFIRLEETVTVEHFPPSPIEMSTFHR</sequence>
<dbReference type="AlphaFoldDB" id="A0AA39XKS6"/>
<gene>
    <name evidence="9" type="ORF">B0T17DRAFT_59271</name>
</gene>
<evidence type="ECO:0000256" key="4">
    <source>
        <dbReference type="ARBA" id="ARBA00023136"/>
    </source>
</evidence>
<dbReference type="PANTHER" id="PTHR33048:SF156">
    <property type="entry name" value="INTEGRAL MEMBRANE PROTEIN"/>
    <property type="match status" value="1"/>
</dbReference>
<evidence type="ECO:0000256" key="5">
    <source>
        <dbReference type="ARBA" id="ARBA00038359"/>
    </source>
</evidence>
<evidence type="ECO:0000259" key="8">
    <source>
        <dbReference type="Pfam" id="PF20684"/>
    </source>
</evidence>
<dbReference type="InterPro" id="IPR052337">
    <property type="entry name" value="SAT4-like"/>
</dbReference>
<dbReference type="InterPro" id="IPR049326">
    <property type="entry name" value="Rhodopsin_dom_fungi"/>
</dbReference>
<feature type="transmembrane region" description="Helical" evidence="7">
    <location>
        <begin position="36"/>
        <end position="61"/>
    </location>
</feature>
<organism evidence="9 10">
    <name type="scientific">Bombardia bombarda</name>
    <dbReference type="NCBI Taxonomy" id="252184"/>
    <lineage>
        <taxon>Eukaryota</taxon>
        <taxon>Fungi</taxon>
        <taxon>Dikarya</taxon>
        <taxon>Ascomycota</taxon>
        <taxon>Pezizomycotina</taxon>
        <taxon>Sordariomycetes</taxon>
        <taxon>Sordariomycetidae</taxon>
        <taxon>Sordariales</taxon>
        <taxon>Lasiosphaeriaceae</taxon>
        <taxon>Bombardia</taxon>
    </lineage>
</organism>
<evidence type="ECO:0000256" key="7">
    <source>
        <dbReference type="SAM" id="Phobius"/>
    </source>
</evidence>
<keyword evidence="3 7" id="KW-1133">Transmembrane helix</keyword>
<name>A0AA39XKS6_9PEZI</name>
<dbReference type="EMBL" id="JAULSR010000001">
    <property type="protein sequence ID" value="KAK0635837.1"/>
    <property type="molecule type" value="Genomic_DNA"/>
</dbReference>
<feature type="transmembrane region" description="Helical" evidence="7">
    <location>
        <begin position="81"/>
        <end position="102"/>
    </location>
</feature>
<evidence type="ECO:0000313" key="9">
    <source>
        <dbReference type="EMBL" id="KAK0635837.1"/>
    </source>
</evidence>
<comment type="subcellular location">
    <subcellularLocation>
        <location evidence="1">Membrane</location>
        <topology evidence="1">Multi-pass membrane protein</topology>
    </subcellularLocation>
</comment>